<gene>
    <name evidence="5" type="ORF">AVDCRST_MAG60-967</name>
</gene>
<evidence type="ECO:0000256" key="4">
    <source>
        <dbReference type="SAM" id="Phobius"/>
    </source>
</evidence>
<accession>A0A6J4N9Y1</accession>
<evidence type="ECO:0000313" key="5">
    <source>
        <dbReference type="EMBL" id="CAA9382143.1"/>
    </source>
</evidence>
<name>A0A6J4N9Y1_9ACTN</name>
<organism evidence="5">
    <name type="scientific">uncultured Nocardioides sp</name>
    <dbReference type="NCBI Taxonomy" id="198441"/>
    <lineage>
        <taxon>Bacteria</taxon>
        <taxon>Bacillati</taxon>
        <taxon>Actinomycetota</taxon>
        <taxon>Actinomycetes</taxon>
        <taxon>Propionibacteriales</taxon>
        <taxon>Nocardioidaceae</taxon>
        <taxon>Nocardioides</taxon>
        <taxon>environmental samples</taxon>
    </lineage>
</organism>
<dbReference type="InterPro" id="IPR016191">
    <property type="entry name" value="Ribonuclease/ribotoxin"/>
</dbReference>
<protein>
    <submittedName>
        <fullName evidence="5">Guanyl-specific ribonuclease</fullName>
        <ecNumber evidence="5">3.1.27.3</ecNumber>
    </submittedName>
</protein>
<dbReference type="GO" id="GO:0016787">
    <property type="term" value="F:hydrolase activity"/>
    <property type="evidence" value="ECO:0007669"/>
    <property type="project" value="UniProtKB-KW"/>
</dbReference>
<evidence type="ECO:0000256" key="3">
    <source>
        <dbReference type="SAM" id="MobiDB-lite"/>
    </source>
</evidence>
<dbReference type="AlphaFoldDB" id="A0A6J4N9Y1"/>
<dbReference type="EC" id="3.1.27.3" evidence="5"/>
<keyword evidence="1" id="KW-0540">Nuclease</keyword>
<keyword evidence="2 5" id="KW-0378">Hydrolase</keyword>
<feature type="region of interest" description="Disordered" evidence="3">
    <location>
        <begin position="36"/>
        <end position="72"/>
    </location>
</feature>
<dbReference type="GO" id="GO:0003723">
    <property type="term" value="F:RNA binding"/>
    <property type="evidence" value="ECO:0007669"/>
    <property type="project" value="InterPro"/>
</dbReference>
<feature type="transmembrane region" description="Helical" evidence="4">
    <location>
        <begin position="15"/>
        <end position="32"/>
    </location>
</feature>
<reference evidence="5" key="1">
    <citation type="submission" date="2020-02" db="EMBL/GenBank/DDBJ databases">
        <authorList>
            <person name="Meier V. D."/>
        </authorList>
    </citation>
    <scope>NUCLEOTIDE SEQUENCE</scope>
    <source>
        <strain evidence="5">AVDCRST_MAG60</strain>
    </source>
</reference>
<evidence type="ECO:0000256" key="2">
    <source>
        <dbReference type="ARBA" id="ARBA00022801"/>
    </source>
</evidence>
<keyword evidence="4" id="KW-0812">Transmembrane</keyword>
<dbReference type="Pfam" id="PF00545">
    <property type="entry name" value="Ribonuclease"/>
    <property type="match status" value="1"/>
</dbReference>
<dbReference type="InterPro" id="IPR000026">
    <property type="entry name" value="N1-like"/>
</dbReference>
<proteinExistence type="predicted"/>
<dbReference type="GO" id="GO:0004521">
    <property type="term" value="F:RNA endonuclease activity"/>
    <property type="evidence" value="ECO:0007669"/>
    <property type="project" value="InterPro"/>
</dbReference>
<evidence type="ECO:0000256" key="1">
    <source>
        <dbReference type="ARBA" id="ARBA00022722"/>
    </source>
</evidence>
<sequence>MAIENAPRRTGQRNLVGLVIALVTTAVIWWTAGQQTDQDVEPSSGGTTSAESSRADAGTGEPSPAGTDPASGLAVVALADLPPEAEETVALIDTGGPFPHDEDDGVFGNFEGILPDEQRGYYREYTVETPGLDHRGARRIVTGSSGELYWTDDHYSSFARIAR</sequence>
<dbReference type="EMBL" id="CADCUN010000103">
    <property type="protein sequence ID" value="CAA9382143.1"/>
    <property type="molecule type" value="Genomic_DNA"/>
</dbReference>
<dbReference type="Gene3D" id="3.10.450.30">
    <property type="entry name" value="Microbial ribonucleases"/>
    <property type="match status" value="1"/>
</dbReference>
<keyword evidence="4" id="KW-1133">Transmembrane helix</keyword>
<dbReference type="SUPFAM" id="SSF53933">
    <property type="entry name" value="Microbial ribonucleases"/>
    <property type="match status" value="1"/>
</dbReference>
<keyword evidence="4" id="KW-0472">Membrane</keyword>